<dbReference type="InterPro" id="IPR015864">
    <property type="entry name" value="FAD_synthase"/>
</dbReference>
<evidence type="ECO:0000256" key="14">
    <source>
        <dbReference type="PIRNR" id="PIRNR004491"/>
    </source>
</evidence>
<keyword evidence="4 14" id="KW-0288">FMN</keyword>
<evidence type="ECO:0000256" key="13">
    <source>
        <dbReference type="ARBA" id="ARBA00049494"/>
    </source>
</evidence>
<dbReference type="EC" id="2.7.1.26" evidence="14"/>
<dbReference type="GO" id="GO:0005524">
    <property type="term" value="F:ATP binding"/>
    <property type="evidence" value="ECO:0007669"/>
    <property type="project" value="UniProtKB-UniRule"/>
</dbReference>
<gene>
    <name evidence="16" type="primary">ribF</name>
    <name evidence="16" type="ORF">FYJ78_04190</name>
</gene>
<dbReference type="EC" id="2.7.7.2" evidence="14"/>
<keyword evidence="5 14" id="KW-0808">Transferase</keyword>
<evidence type="ECO:0000256" key="7">
    <source>
        <dbReference type="ARBA" id="ARBA00022741"/>
    </source>
</evidence>
<dbReference type="GO" id="GO:0009231">
    <property type="term" value="P:riboflavin biosynthetic process"/>
    <property type="evidence" value="ECO:0007669"/>
    <property type="project" value="InterPro"/>
</dbReference>
<dbReference type="InterPro" id="IPR014729">
    <property type="entry name" value="Rossmann-like_a/b/a_fold"/>
</dbReference>
<dbReference type="SUPFAM" id="SSF52374">
    <property type="entry name" value="Nucleotidylyl transferase"/>
    <property type="match status" value="1"/>
</dbReference>
<comment type="catalytic activity">
    <reaction evidence="13 14">
        <text>FMN + ATP + H(+) = FAD + diphosphate</text>
        <dbReference type="Rhea" id="RHEA:17237"/>
        <dbReference type="ChEBI" id="CHEBI:15378"/>
        <dbReference type="ChEBI" id="CHEBI:30616"/>
        <dbReference type="ChEBI" id="CHEBI:33019"/>
        <dbReference type="ChEBI" id="CHEBI:57692"/>
        <dbReference type="ChEBI" id="CHEBI:58210"/>
        <dbReference type="EC" id="2.7.7.2"/>
    </reaction>
</comment>
<dbReference type="GO" id="GO:0006747">
    <property type="term" value="P:FAD biosynthetic process"/>
    <property type="evidence" value="ECO:0007669"/>
    <property type="project" value="UniProtKB-UniRule"/>
</dbReference>
<dbReference type="PANTHER" id="PTHR22749:SF6">
    <property type="entry name" value="RIBOFLAVIN KINASE"/>
    <property type="match status" value="1"/>
</dbReference>
<dbReference type="PIRSF" id="PIRSF004491">
    <property type="entry name" value="FAD_Synth"/>
    <property type="match status" value="1"/>
</dbReference>
<evidence type="ECO:0000313" key="16">
    <source>
        <dbReference type="EMBL" id="MSV24397.1"/>
    </source>
</evidence>
<dbReference type="GO" id="GO:0008531">
    <property type="term" value="F:riboflavin kinase activity"/>
    <property type="evidence" value="ECO:0007669"/>
    <property type="project" value="UniProtKB-UniRule"/>
</dbReference>
<name>A0A6I2UT57_9FIRM</name>
<dbReference type="GO" id="GO:0009398">
    <property type="term" value="P:FMN biosynthetic process"/>
    <property type="evidence" value="ECO:0007669"/>
    <property type="project" value="UniProtKB-UniRule"/>
</dbReference>
<keyword evidence="10 14" id="KW-0067">ATP-binding</keyword>
<evidence type="ECO:0000256" key="6">
    <source>
        <dbReference type="ARBA" id="ARBA00022695"/>
    </source>
</evidence>
<dbReference type="NCBIfam" id="TIGR00125">
    <property type="entry name" value="cyt_tran_rel"/>
    <property type="match status" value="1"/>
</dbReference>
<dbReference type="InterPro" id="IPR023465">
    <property type="entry name" value="Riboflavin_kinase_dom_sf"/>
</dbReference>
<dbReference type="Pfam" id="PF01687">
    <property type="entry name" value="Flavokinase"/>
    <property type="match status" value="1"/>
</dbReference>
<dbReference type="UniPathway" id="UPA00277">
    <property type="reaction ID" value="UER00407"/>
</dbReference>
<evidence type="ECO:0000256" key="1">
    <source>
        <dbReference type="ARBA" id="ARBA00004726"/>
    </source>
</evidence>
<keyword evidence="9 14" id="KW-0274">FAD</keyword>
<dbReference type="SUPFAM" id="SSF82114">
    <property type="entry name" value="Riboflavin kinase-like"/>
    <property type="match status" value="1"/>
</dbReference>
<keyword evidence="17" id="KW-1185">Reference proteome</keyword>
<dbReference type="InterPro" id="IPR023468">
    <property type="entry name" value="Riboflavin_kinase"/>
</dbReference>
<evidence type="ECO:0000256" key="10">
    <source>
        <dbReference type="ARBA" id="ARBA00022840"/>
    </source>
</evidence>
<dbReference type="AlphaFoldDB" id="A0A6I2UT57"/>
<proteinExistence type="inferred from homology"/>
<comment type="pathway">
    <text evidence="2 14">Cofactor biosynthesis; FMN biosynthesis; FMN from riboflavin (ATP route): step 1/1.</text>
</comment>
<dbReference type="PANTHER" id="PTHR22749">
    <property type="entry name" value="RIBOFLAVIN KINASE/FMN ADENYLYLTRANSFERASE"/>
    <property type="match status" value="1"/>
</dbReference>
<dbReference type="CDD" id="cd02064">
    <property type="entry name" value="FAD_synthetase_N"/>
    <property type="match status" value="1"/>
</dbReference>
<dbReference type="FunFam" id="3.40.50.620:FF:000021">
    <property type="entry name" value="Riboflavin biosynthesis protein"/>
    <property type="match status" value="1"/>
</dbReference>
<evidence type="ECO:0000313" key="17">
    <source>
        <dbReference type="Proteomes" id="UP000430222"/>
    </source>
</evidence>
<comment type="caution">
    <text evidence="16">The sequence shown here is derived from an EMBL/GenBank/DDBJ whole genome shotgun (WGS) entry which is preliminary data.</text>
</comment>
<protein>
    <recommendedName>
        <fullName evidence="14">Riboflavin biosynthesis protein</fullName>
    </recommendedName>
    <domain>
        <recommendedName>
            <fullName evidence="14">Riboflavin kinase</fullName>
            <ecNumber evidence="14">2.7.1.26</ecNumber>
        </recommendedName>
        <alternativeName>
            <fullName evidence="14">Flavokinase</fullName>
        </alternativeName>
    </domain>
    <domain>
        <recommendedName>
            <fullName evidence="14">FMN adenylyltransferase</fullName>
            <ecNumber evidence="14">2.7.7.2</ecNumber>
        </recommendedName>
        <alternativeName>
            <fullName evidence="14">FAD pyrophosphorylase</fullName>
        </alternativeName>
        <alternativeName>
            <fullName evidence="14">FAD synthase</fullName>
        </alternativeName>
    </domain>
</protein>
<dbReference type="EMBL" id="VUNL01000003">
    <property type="protein sequence ID" value="MSV24397.1"/>
    <property type="molecule type" value="Genomic_DNA"/>
</dbReference>
<dbReference type="SMART" id="SM00904">
    <property type="entry name" value="Flavokinase"/>
    <property type="match status" value="1"/>
</dbReference>
<dbReference type="InterPro" id="IPR015865">
    <property type="entry name" value="Riboflavin_kinase_bac/euk"/>
</dbReference>
<dbReference type="RefSeq" id="WP_154620162.1">
    <property type="nucleotide sequence ID" value="NZ_VUNL01000003.1"/>
</dbReference>
<dbReference type="Gene3D" id="2.40.30.30">
    <property type="entry name" value="Riboflavin kinase-like"/>
    <property type="match status" value="1"/>
</dbReference>
<dbReference type="Proteomes" id="UP000430222">
    <property type="component" value="Unassembled WGS sequence"/>
</dbReference>
<comment type="similarity">
    <text evidence="14">Belongs to the ribF family.</text>
</comment>
<dbReference type="InterPro" id="IPR004821">
    <property type="entry name" value="Cyt_trans-like"/>
</dbReference>
<evidence type="ECO:0000256" key="2">
    <source>
        <dbReference type="ARBA" id="ARBA00005201"/>
    </source>
</evidence>
<evidence type="ECO:0000256" key="9">
    <source>
        <dbReference type="ARBA" id="ARBA00022827"/>
    </source>
</evidence>
<comment type="catalytic activity">
    <reaction evidence="12 14">
        <text>riboflavin + ATP = FMN + ADP + H(+)</text>
        <dbReference type="Rhea" id="RHEA:14357"/>
        <dbReference type="ChEBI" id="CHEBI:15378"/>
        <dbReference type="ChEBI" id="CHEBI:30616"/>
        <dbReference type="ChEBI" id="CHEBI:57986"/>
        <dbReference type="ChEBI" id="CHEBI:58210"/>
        <dbReference type="ChEBI" id="CHEBI:456216"/>
        <dbReference type="EC" id="2.7.1.26"/>
    </reaction>
</comment>
<keyword evidence="7 14" id="KW-0547">Nucleotide-binding</keyword>
<keyword evidence="3 14" id="KW-0285">Flavoprotein</keyword>
<evidence type="ECO:0000256" key="4">
    <source>
        <dbReference type="ARBA" id="ARBA00022643"/>
    </source>
</evidence>
<evidence type="ECO:0000256" key="3">
    <source>
        <dbReference type="ARBA" id="ARBA00022630"/>
    </source>
</evidence>
<keyword evidence="11" id="KW-0511">Multifunctional enzyme</keyword>
<evidence type="ECO:0000256" key="8">
    <source>
        <dbReference type="ARBA" id="ARBA00022777"/>
    </source>
</evidence>
<dbReference type="GO" id="GO:0003919">
    <property type="term" value="F:FMN adenylyltransferase activity"/>
    <property type="evidence" value="ECO:0007669"/>
    <property type="project" value="UniProtKB-UniRule"/>
</dbReference>
<dbReference type="InterPro" id="IPR002606">
    <property type="entry name" value="Riboflavin_kinase_bac"/>
</dbReference>
<accession>A0A6I2UT57</accession>
<reference evidence="16 17" key="1">
    <citation type="submission" date="2019-08" db="EMBL/GenBank/DDBJ databases">
        <title>In-depth cultivation of the pig gut microbiome towards novel bacterial diversity and tailored functional studies.</title>
        <authorList>
            <person name="Wylensek D."/>
            <person name="Hitch T.C.A."/>
            <person name="Clavel T."/>
        </authorList>
    </citation>
    <scope>NUCLEOTIDE SEQUENCE [LARGE SCALE GENOMIC DNA]</scope>
    <source>
        <strain evidence="17">WCA-380-WT-3B3</strain>
    </source>
</reference>
<dbReference type="Gene3D" id="3.40.50.620">
    <property type="entry name" value="HUPs"/>
    <property type="match status" value="1"/>
</dbReference>
<feature type="domain" description="Riboflavin kinase" evidence="15">
    <location>
        <begin position="182"/>
        <end position="306"/>
    </location>
</feature>
<organism evidence="16 17">
    <name type="scientific">Selenomonas montiformis</name>
    <dbReference type="NCBI Taxonomy" id="2652285"/>
    <lineage>
        <taxon>Bacteria</taxon>
        <taxon>Bacillati</taxon>
        <taxon>Bacillota</taxon>
        <taxon>Negativicutes</taxon>
        <taxon>Selenomonadales</taxon>
        <taxon>Selenomonadaceae</taxon>
        <taxon>Selenomonas</taxon>
    </lineage>
</organism>
<comment type="pathway">
    <text evidence="1 14">Cofactor biosynthesis; FAD biosynthesis; FAD from FMN: step 1/1.</text>
</comment>
<evidence type="ECO:0000256" key="11">
    <source>
        <dbReference type="ARBA" id="ARBA00023268"/>
    </source>
</evidence>
<dbReference type="UniPathway" id="UPA00276">
    <property type="reaction ID" value="UER00406"/>
</dbReference>
<evidence type="ECO:0000256" key="12">
    <source>
        <dbReference type="ARBA" id="ARBA00047880"/>
    </source>
</evidence>
<dbReference type="NCBIfam" id="TIGR00083">
    <property type="entry name" value="ribF"/>
    <property type="match status" value="1"/>
</dbReference>
<evidence type="ECO:0000259" key="15">
    <source>
        <dbReference type="SMART" id="SM00904"/>
    </source>
</evidence>
<evidence type="ECO:0000256" key="5">
    <source>
        <dbReference type="ARBA" id="ARBA00022679"/>
    </source>
</evidence>
<keyword evidence="8 14" id="KW-0418">Kinase</keyword>
<sequence length="312" mass="35005">MQVFSKLTDLTRVYPGAVVALGMFDGVHIGHQSIIRRAVQLAEQIHGYALVFTFSNHPLSVVAPDALPQQIGNSVLRQQRLQEEGVDALISVPFTQEFAAIRPERFLQMLQQYLAPRYVVTGPNYTFGAGGKGTQRQLLREGGRYGFRVEICPAVLRSGRPVSSTRIRRLLSAGKLSEANDFLGYPFTVMDRVIHGDRRGRTLGFPTANLAIPDDRVMLPNGVYAAEAVYEGMCYGALANIGSNPTFPGCSRRLEVNIQGFSKDIYDRMLEVRFLGKLRDEKRFAGAEQLIRQMRRDRKAAELWWEKFGSSY</sequence>
<keyword evidence="6 14" id="KW-0548">Nucleotidyltransferase</keyword>
<dbReference type="Pfam" id="PF06574">
    <property type="entry name" value="FAD_syn"/>
    <property type="match status" value="1"/>
</dbReference>